<keyword evidence="1" id="KW-0175">Coiled coil</keyword>
<keyword evidence="2" id="KW-0812">Transmembrane</keyword>
<gene>
    <name evidence="3" type="ORF">UV58_C0014G0018</name>
</gene>
<feature type="coiled-coil region" evidence="1">
    <location>
        <begin position="81"/>
        <end position="125"/>
    </location>
</feature>
<accession>A0A0G1C8T6</accession>
<sequence>MLKNIVKFFDKLEDRVRYSLSRRPIVYAFIGGAGIVLFWRGIWHLADDYGMTSWESLIVSVIVLLLTGTFVSFFIGEQILISGLKEEKKTDEKTEEEIEEESHQLRKIVQEIDQIRKDVAEIKKKLSNASKPSKKKNSS</sequence>
<protein>
    <submittedName>
        <fullName evidence="3">Uncharacterized protein</fullName>
    </submittedName>
</protein>
<proteinExistence type="predicted"/>
<comment type="caution">
    <text evidence="3">The sequence shown here is derived from an EMBL/GenBank/DDBJ whole genome shotgun (WGS) entry which is preliminary data.</text>
</comment>
<keyword evidence="2" id="KW-1133">Transmembrane helix</keyword>
<feature type="transmembrane region" description="Helical" evidence="2">
    <location>
        <begin position="25"/>
        <end position="45"/>
    </location>
</feature>
<evidence type="ECO:0000256" key="2">
    <source>
        <dbReference type="SAM" id="Phobius"/>
    </source>
</evidence>
<dbReference type="EMBL" id="LCFA01000014">
    <property type="protein sequence ID" value="KKS81972.1"/>
    <property type="molecule type" value="Genomic_DNA"/>
</dbReference>
<name>A0A0G1C8T6_9BACT</name>
<evidence type="ECO:0000256" key="1">
    <source>
        <dbReference type="SAM" id="Coils"/>
    </source>
</evidence>
<feature type="transmembrane region" description="Helical" evidence="2">
    <location>
        <begin position="57"/>
        <end position="75"/>
    </location>
</feature>
<evidence type="ECO:0000313" key="4">
    <source>
        <dbReference type="Proteomes" id="UP000034810"/>
    </source>
</evidence>
<dbReference type="Proteomes" id="UP000034810">
    <property type="component" value="Unassembled WGS sequence"/>
</dbReference>
<dbReference type="AlphaFoldDB" id="A0A0G1C8T6"/>
<organism evidence="3 4">
    <name type="scientific">Candidatus Wolfebacteria bacterium GW2011_GWC1_43_10</name>
    <dbReference type="NCBI Taxonomy" id="1619011"/>
    <lineage>
        <taxon>Bacteria</taxon>
        <taxon>Candidatus Wolfeibacteriota</taxon>
    </lineage>
</organism>
<keyword evidence="2" id="KW-0472">Membrane</keyword>
<evidence type="ECO:0000313" key="3">
    <source>
        <dbReference type="EMBL" id="KKS81972.1"/>
    </source>
</evidence>
<reference evidence="3 4" key="1">
    <citation type="journal article" date="2015" name="Nature">
        <title>rRNA introns, odd ribosomes, and small enigmatic genomes across a large radiation of phyla.</title>
        <authorList>
            <person name="Brown C.T."/>
            <person name="Hug L.A."/>
            <person name="Thomas B.C."/>
            <person name="Sharon I."/>
            <person name="Castelle C.J."/>
            <person name="Singh A."/>
            <person name="Wilkins M.J."/>
            <person name="Williams K.H."/>
            <person name="Banfield J.F."/>
        </authorList>
    </citation>
    <scope>NUCLEOTIDE SEQUENCE [LARGE SCALE GENOMIC DNA]</scope>
</reference>